<comment type="similarity">
    <text evidence="1">Belongs to the glycosyltransferase 47 family.</text>
</comment>
<keyword evidence="3" id="KW-1133">Transmembrane helix</keyword>
<keyword evidence="3" id="KW-0472">Membrane</keyword>
<evidence type="ECO:0000313" key="5">
    <source>
        <dbReference type="EMBL" id="EGD81728.1"/>
    </source>
</evidence>
<dbReference type="GO" id="GO:0016757">
    <property type="term" value="F:glycosyltransferase activity"/>
    <property type="evidence" value="ECO:0007669"/>
    <property type="project" value="InterPro"/>
</dbReference>
<dbReference type="PANTHER" id="PTHR11062">
    <property type="entry name" value="EXOSTOSIN HEPARAN SULFATE GLYCOSYLTRANSFERASE -RELATED"/>
    <property type="match status" value="1"/>
</dbReference>
<accession>F2U276</accession>
<evidence type="ECO:0000256" key="1">
    <source>
        <dbReference type="ARBA" id="ARBA00010271"/>
    </source>
</evidence>
<gene>
    <name evidence="5" type="ORF">PTSG_02439</name>
</gene>
<feature type="region of interest" description="Disordered" evidence="2">
    <location>
        <begin position="88"/>
        <end position="135"/>
    </location>
</feature>
<dbReference type="OMA" id="THASCNG"/>
<dbReference type="PANTHER" id="PTHR11062:SF281">
    <property type="entry name" value="EXOSTOSIN-LIKE 2"/>
    <property type="match status" value="1"/>
</dbReference>
<protein>
    <recommendedName>
        <fullName evidence="4">Exostosin GT47 domain-containing protein</fullName>
    </recommendedName>
</protein>
<sequence length="510" mass="57955">MTVARRRKTRGVAVAAPGRRRCSRVAVAAVAVAVAVGLGMVWVCCTSEQLKLKVAEDVGLLLHPFTCREVRAGSFPTDVEGVNTANVPVPTLSIRDGGGHGWPQQPQQQPRRKDGDTSGSRSSPPSPLPIPPELARIGYRPPRIYIAEKEAWAVFNQREEACAPGTADLPERVMHLLLRSNVTGSIVMDPSQAEWIYIPFLTVHTCGVDVADQHVSFDQVFRAVQPLGRRFILFTARPWNALTLLRMNTQTLLDRYPDMVVWSPEVRTLQVQDLRHPNRRQSRSLRRHVAVQQPPLLMNIPEHVFAPEWARHYEFCFQGTLLNQQRTSIAEVLRARNDSFVFGSCRSTRTQLMFTKLSPDESRRLYSRCHYCIMPMGDSLTDQRFFDAMMVGCIPVIFEPLKPLPFAQFLDYASFTRHVRNARSRGALWRELEAIHATPREQRVTMRRALLHAVKSISFAREHAHAGLHFALALTVMSDVDDRDLQLQHAEHEINRLADLEGWWGLRHNR</sequence>
<dbReference type="AlphaFoldDB" id="F2U276"/>
<proteinExistence type="inferred from homology"/>
<dbReference type="InterPro" id="IPR040911">
    <property type="entry name" value="Exostosin_GT47"/>
</dbReference>
<dbReference type="KEGG" id="sre:PTSG_02439"/>
<evidence type="ECO:0000313" key="6">
    <source>
        <dbReference type="Proteomes" id="UP000007799"/>
    </source>
</evidence>
<evidence type="ECO:0000256" key="3">
    <source>
        <dbReference type="SAM" id="Phobius"/>
    </source>
</evidence>
<dbReference type="Proteomes" id="UP000007799">
    <property type="component" value="Unassembled WGS sequence"/>
</dbReference>
<dbReference type="InterPro" id="IPR004263">
    <property type="entry name" value="Exostosin"/>
</dbReference>
<dbReference type="RefSeq" id="XP_004996932.1">
    <property type="nucleotide sequence ID" value="XM_004996875.1"/>
</dbReference>
<dbReference type="Pfam" id="PF03016">
    <property type="entry name" value="Exostosin_GT47"/>
    <property type="match status" value="1"/>
</dbReference>
<dbReference type="OrthoDB" id="1924787at2759"/>
<dbReference type="GeneID" id="16077524"/>
<reference evidence="5" key="1">
    <citation type="submission" date="2009-08" db="EMBL/GenBank/DDBJ databases">
        <title>Annotation of Salpingoeca rosetta.</title>
        <authorList>
            <consortium name="The Broad Institute Genome Sequencing Platform"/>
            <person name="Russ C."/>
            <person name="Cuomo C."/>
            <person name="Burger G."/>
            <person name="Gray M.W."/>
            <person name="Holland P.W.H."/>
            <person name="King N."/>
            <person name="Lang F.B.F."/>
            <person name="Roger A.J."/>
            <person name="Ruiz-Trillo I."/>
            <person name="Young S.K."/>
            <person name="Zeng Q."/>
            <person name="Gargeya S."/>
            <person name="Alvarado L."/>
            <person name="Berlin A."/>
            <person name="Chapman S.B."/>
            <person name="Chen Z."/>
            <person name="Freedman E."/>
            <person name="Gellesch M."/>
            <person name="Goldberg J."/>
            <person name="Griggs A."/>
            <person name="Gujja S."/>
            <person name="Heilman E."/>
            <person name="Heiman D."/>
            <person name="Howarth C."/>
            <person name="Mehta T."/>
            <person name="Neiman D."/>
            <person name="Pearson M."/>
            <person name="Roberts A."/>
            <person name="Saif S."/>
            <person name="Shea T."/>
            <person name="Shenoy N."/>
            <person name="Sisk P."/>
            <person name="Stolte C."/>
            <person name="Sykes S."/>
            <person name="White J."/>
            <person name="Yandava C."/>
            <person name="Haas B."/>
            <person name="Nusbaum C."/>
            <person name="Birren B."/>
        </authorList>
    </citation>
    <scope>NUCLEOTIDE SEQUENCE</scope>
    <source>
        <strain evidence="5">ATCC 50818</strain>
    </source>
</reference>
<organism evidence="5 6">
    <name type="scientific">Salpingoeca rosetta (strain ATCC 50818 / BSB-021)</name>
    <dbReference type="NCBI Taxonomy" id="946362"/>
    <lineage>
        <taxon>Eukaryota</taxon>
        <taxon>Choanoflagellata</taxon>
        <taxon>Craspedida</taxon>
        <taxon>Salpingoecidae</taxon>
        <taxon>Salpingoeca</taxon>
    </lineage>
</organism>
<evidence type="ECO:0000259" key="4">
    <source>
        <dbReference type="Pfam" id="PF03016"/>
    </source>
</evidence>
<keyword evidence="6" id="KW-1185">Reference proteome</keyword>
<dbReference type="InParanoid" id="F2U276"/>
<feature type="transmembrane region" description="Helical" evidence="3">
    <location>
        <begin position="25"/>
        <end position="43"/>
    </location>
</feature>
<evidence type="ECO:0000256" key="2">
    <source>
        <dbReference type="SAM" id="MobiDB-lite"/>
    </source>
</evidence>
<name>F2U276_SALR5</name>
<feature type="domain" description="Exostosin GT47" evidence="4">
    <location>
        <begin position="308"/>
        <end position="422"/>
    </location>
</feature>
<dbReference type="EMBL" id="GL832959">
    <property type="protein sequence ID" value="EGD81728.1"/>
    <property type="molecule type" value="Genomic_DNA"/>
</dbReference>
<keyword evidence="3" id="KW-0812">Transmembrane</keyword>